<dbReference type="SUPFAM" id="SSF50677">
    <property type="entry name" value="ValRS/IleRS/LeuRS editing domain"/>
    <property type="match status" value="1"/>
</dbReference>
<dbReference type="Gene3D" id="1.10.730.10">
    <property type="entry name" value="Isoleucyl-tRNA Synthetase, Domain 1"/>
    <property type="match status" value="1"/>
</dbReference>
<dbReference type="InterPro" id="IPR009080">
    <property type="entry name" value="tRNAsynth_Ia_anticodon-bd"/>
</dbReference>
<dbReference type="InterPro" id="IPR002300">
    <property type="entry name" value="aa-tRNA-synth_Ia"/>
</dbReference>
<dbReference type="GO" id="GO:0006429">
    <property type="term" value="P:leucyl-tRNA aminoacylation"/>
    <property type="evidence" value="ECO:0007669"/>
    <property type="project" value="InterPro"/>
</dbReference>
<evidence type="ECO:0000256" key="2">
    <source>
        <dbReference type="ARBA" id="ARBA00005594"/>
    </source>
</evidence>
<dbReference type="SUPFAM" id="SSF52374">
    <property type="entry name" value="Nucleotidylyl transferase"/>
    <property type="match status" value="1"/>
</dbReference>
<evidence type="ECO:0000256" key="4">
    <source>
        <dbReference type="ARBA" id="ARBA00022598"/>
    </source>
</evidence>
<evidence type="ECO:0000256" key="3">
    <source>
        <dbReference type="ARBA" id="ARBA00013164"/>
    </source>
</evidence>
<dbReference type="PROSITE" id="PS00178">
    <property type="entry name" value="AA_TRNA_LIGASE_I"/>
    <property type="match status" value="1"/>
</dbReference>
<keyword evidence="6 11" id="KW-0067">ATP-binding</keyword>
<dbReference type="GO" id="GO:0032543">
    <property type="term" value="P:mitochondrial translation"/>
    <property type="evidence" value="ECO:0007669"/>
    <property type="project" value="TreeGrafter"/>
</dbReference>
<dbReference type="Pfam" id="PF08264">
    <property type="entry name" value="Anticodon_1"/>
    <property type="match status" value="1"/>
</dbReference>
<keyword evidence="4 11" id="KW-0436">Ligase</keyword>
<dbReference type="AlphaFoldDB" id="A0AA40D3J1"/>
<dbReference type="PANTHER" id="PTHR43740:SF2">
    <property type="entry name" value="LEUCINE--TRNA LIGASE, MITOCHONDRIAL"/>
    <property type="match status" value="1"/>
</dbReference>
<evidence type="ECO:0000313" key="16">
    <source>
        <dbReference type="EMBL" id="KAK0658984.1"/>
    </source>
</evidence>
<comment type="similarity">
    <text evidence="2 11">Belongs to the class-I aminoacyl-tRNA synthetase family.</text>
</comment>
<dbReference type="GO" id="GO:0004823">
    <property type="term" value="F:leucine-tRNA ligase activity"/>
    <property type="evidence" value="ECO:0007669"/>
    <property type="project" value="UniProtKB-EC"/>
</dbReference>
<reference evidence="16" key="1">
    <citation type="submission" date="2023-06" db="EMBL/GenBank/DDBJ databases">
        <title>Multi-omics analyses reveal the molecular pathogenesis toolkit of Lasiodiplodia hormozganensis, a cross-kingdom pathogen.</title>
        <authorList>
            <person name="Felix C."/>
            <person name="Meneses R."/>
            <person name="Goncalves M.F.M."/>
            <person name="Tilleman L."/>
            <person name="Duarte A.S."/>
            <person name="Jorrin-Novo J.V."/>
            <person name="Van De Peer Y."/>
            <person name="Deforce D."/>
            <person name="Van Nieuwerburgh F."/>
            <person name="Esteves A.C."/>
            <person name="Alves A."/>
        </authorList>
    </citation>
    <scope>NUCLEOTIDE SEQUENCE</scope>
    <source>
        <strain evidence="16">CBS 339.90</strain>
    </source>
</reference>
<dbReference type="FunFam" id="1.10.730.10:FF:000002">
    <property type="entry name" value="Leucine--tRNA ligase"/>
    <property type="match status" value="1"/>
</dbReference>
<dbReference type="EMBL" id="JAUJDW010000015">
    <property type="protein sequence ID" value="KAK0658984.1"/>
    <property type="molecule type" value="Genomic_DNA"/>
</dbReference>
<feature type="domain" description="Methionyl/Valyl/Leucyl/Isoleucyl-tRNA synthetase anticodon-binding" evidence="14">
    <location>
        <begin position="761"/>
        <end position="913"/>
    </location>
</feature>
<evidence type="ECO:0000256" key="12">
    <source>
        <dbReference type="SAM" id="Coils"/>
    </source>
</evidence>
<dbReference type="FunFam" id="3.90.740.10:FF:000034">
    <property type="entry name" value="Leucine--tRNA ligase, mitochondrial"/>
    <property type="match status" value="1"/>
</dbReference>
<feature type="domain" description="Aminoacyl-tRNA synthetase class Ia" evidence="13">
    <location>
        <begin position="47"/>
        <end position="246"/>
    </location>
</feature>
<dbReference type="HAMAP" id="MF_00049_B">
    <property type="entry name" value="Leu_tRNA_synth_B"/>
    <property type="match status" value="1"/>
</dbReference>
<dbReference type="InterPro" id="IPR009008">
    <property type="entry name" value="Val/Leu/Ile-tRNA-synth_edit"/>
</dbReference>
<dbReference type="PANTHER" id="PTHR43740">
    <property type="entry name" value="LEUCYL-TRNA SYNTHETASE"/>
    <property type="match status" value="1"/>
</dbReference>
<evidence type="ECO:0000256" key="5">
    <source>
        <dbReference type="ARBA" id="ARBA00022741"/>
    </source>
</evidence>
<keyword evidence="5 11" id="KW-0547">Nucleotide-binding</keyword>
<dbReference type="CDD" id="cd00812">
    <property type="entry name" value="LeuRS_core"/>
    <property type="match status" value="1"/>
</dbReference>
<dbReference type="GO" id="GO:0005524">
    <property type="term" value="F:ATP binding"/>
    <property type="evidence" value="ECO:0007669"/>
    <property type="project" value="UniProtKB-KW"/>
</dbReference>
<keyword evidence="12" id="KW-0175">Coiled coil</keyword>
<feature type="domain" description="Leucyl-tRNA synthetase editing" evidence="15">
    <location>
        <begin position="259"/>
        <end position="453"/>
    </location>
</feature>
<evidence type="ECO:0000256" key="1">
    <source>
        <dbReference type="ARBA" id="ARBA00004305"/>
    </source>
</evidence>
<dbReference type="EC" id="6.1.1.4" evidence="3"/>
<dbReference type="InterPro" id="IPR001412">
    <property type="entry name" value="aa-tRNA-synth_I_CS"/>
</dbReference>
<dbReference type="InterPro" id="IPR013155">
    <property type="entry name" value="M/V/L/I-tRNA-synth_anticd-bd"/>
</dbReference>
<feature type="domain" description="Aminoacyl-tRNA synthetase class Ia" evidence="13">
    <location>
        <begin position="468"/>
        <end position="633"/>
    </location>
</feature>
<comment type="subcellular location">
    <subcellularLocation>
        <location evidence="1">Mitochondrion matrix</location>
    </subcellularLocation>
</comment>
<dbReference type="Pfam" id="PF13603">
    <property type="entry name" value="tRNA-synt_1_2"/>
    <property type="match status" value="1"/>
</dbReference>
<evidence type="ECO:0000256" key="6">
    <source>
        <dbReference type="ARBA" id="ARBA00022840"/>
    </source>
</evidence>
<dbReference type="FunFam" id="3.40.50.620:FF:000100">
    <property type="entry name" value="probable leucine--tRNA ligase, mitochondrial"/>
    <property type="match status" value="1"/>
</dbReference>
<dbReference type="FunFam" id="3.40.50.620:FF:000003">
    <property type="entry name" value="Leucine--tRNA ligase"/>
    <property type="match status" value="1"/>
</dbReference>
<dbReference type="InterPro" id="IPR002302">
    <property type="entry name" value="Leu-tRNA-ligase"/>
</dbReference>
<evidence type="ECO:0000256" key="9">
    <source>
        <dbReference type="ARBA" id="ARBA00030520"/>
    </source>
</evidence>
<evidence type="ECO:0000259" key="13">
    <source>
        <dbReference type="Pfam" id="PF00133"/>
    </source>
</evidence>
<evidence type="ECO:0000256" key="7">
    <source>
        <dbReference type="ARBA" id="ARBA00022917"/>
    </source>
</evidence>
<sequence>MKGLTTFAAGLRRPAALLPRLNARQLFLRTAFTQPDRVDFQAIDTKWRQRWADAARNASANALANRPKAYVLPMFPYPSGILHLGHLRVYTISDVLARFKHMQGYDVIHPMGWDAFGLPAENAAIERGIDSAEWTVSNVAKMKEQLEVMNGRWDWDRELMTCDPSFYKHTQRLFLLLHERGLAYQEKSLVNWDPVEKTVLANEQVDANGKSWRSGAKVEQIYLKQWFLRITDFKEDLLDGLDLLAKDDRWPERVLSMQRNWLGKSKGSKLHFQIKASPDAKSLANVEVFTTRADTLFGVQYVALSLRHPLVQELANTNAALKTFLEEANGLPPDSKDGFLLPDVYAINPASEFATPDTKVQDPLPVYVAPYVLDDYGSGAVMGVPGHDTRDFAFWKKNQGSKPVITVVAPEGTRSPSVKEGEAFVHKGKLTKACGPFKDLDSDTAINQIVAQLRTKGHDAEHVDNWRLRDWLISRQRYWGTPIPIIHCNSCGPVPVPESDLPVELPKLKSGQMLGRGGNPLADIPEFVNTTCPKCKSPATRETDTMDTFMDSSWYFFRFADPHNEKQLINPNVADARLPVDVYIGGVEHAILHLLYARFISKFLSTTPLWPSGGGNDNKGEPFRKLITQGMVHGKTYTDPETGRFLKPEEVDVSSKSSPIIKATKKTANVSFEKMSKSKYNGVDPGECIAKYGADVTRAHMLFQAPVTEVLEWDEAKITGIQRWLQRVWRVTSYAIEMTTPYSFQNDKLKDVPTADDITLALHQTIKSVNTSLTSTYSLNTVISDLTKLTNVLDEMHAKALMDQRIEIQAARIYFNQAYRRGVKVLLTMLAPVCPAFAEECWEMLHRAIIAEQHSSTLPPDAAAAVAAEATIPTVFDQPFPEHSDELIHMLSNRDMVTAVQVNGKLAFTLNLPGPPDHLLDADASFGAFKPSASEPDVLAATDAPAYDIPSKHFAKKPLERWLTAHIFASTQGRRGFGPHGRWDQLDPQKRIRQMVVVKGGRTVNFVLAKMTKKKVKDQVEAEVRRIEKEEREQAKALLEKEQKKK</sequence>
<evidence type="ECO:0000256" key="11">
    <source>
        <dbReference type="RuleBase" id="RU363035"/>
    </source>
</evidence>
<feature type="coiled-coil region" evidence="12">
    <location>
        <begin position="1010"/>
        <end position="1045"/>
    </location>
</feature>
<dbReference type="InterPro" id="IPR025709">
    <property type="entry name" value="Leu_tRNA-synth_edit"/>
</dbReference>
<dbReference type="Pfam" id="PF00133">
    <property type="entry name" value="tRNA-synt_1"/>
    <property type="match status" value="2"/>
</dbReference>
<keyword evidence="17" id="KW-1185">Reference proteome</keyword>
<evidence type="ECO:0000259" key="14">
    <source>
        <dbReference type="Pfam" id="PF08264"/>
    </source>
</evidence>
<dbReference type="Gene3D" id="3.90.740.10">
    <property type="entry name" value="Valyl/Leucyl/Isoleucyl-tRNA synthetase, editing domain"/>
    <property type="match status" value="1"/>
</dbReference>
<comment type="caution">
    <text evidence="16">The sequence shown here is derived from an EMBL/GenBank/DDBJ whole genome shotgun (WGS) entry which is preliminary data.</text>
</comment>
<evidence type="ECO:0000256" key="8">
    <source>
        <dbReference type="ARBA" id="ARBA00023146"/>
    </source>
</evidence>
<gene>
    <name evidence="16" type="primary">leu-5</name>
    <name evidence="16" type="ORF">DIS24_g4360</name>
</gene>
<organism evidence="16 17">
    <name type="scientific">Lasiodiplodia hormozganensis</name>
    <dbReference type="NCBI Taxonomy" id="869390"/>
    <lineage>
        <taxon>Eukaryota</taxon>
        <taxon>Fungi</taxon>
        <taxon>Dikarya</taxon>
        <taxon>Ascomycota</taxon>
        <taxon>Pezizomycotina</taxon>
        <taxon>Dothideomycetes</taxon>
        <taxon>Dothideomycetes incertae sedis</taxon>
        <taxon>Botryosphaeriales</taxon>
        <taxon>Botryosphaeriaceae</taxon>
        <taxon>Lasiodiplodia</taxon>
    </lineage>
</organism>
<dbReference type="GO" id="GO:0002161">
    <property type="term" value="F:aminoacyl-tRNA deacylase activity"/>
    <property type="evidence" value="ECO:0007669"/>
    <property type="project" value="InterPro"/>
</dbReference>
<name>A0AA40D3J1_9PEZI</name>
<accession>A0AA40D3J1</accession>
<evidence type="ECO:0000313" key="17">
    <source>
        <dbReference type="Proteomes" id="UP001175001"/>
    </source>
</evidence>
<dbReference type="PRINTS" id="PR00985">
    <property type="entry name" value="TRNASYNTHLEU"/>
</dbReference>
<comment type="catalytic activity">
    <reaction evidence="10">
        <text>tRNA(Leu) + L-leucine + ATP = L-leucyl-tRNA(Leu) + AMP + diphosphate</text>
        <dbReference type="Rhea" id="RHEA:11688"/>
        <dbReference type="Rhea" id="RHEA-COMP:9613"/>
        <dbReference type="Rhea" id="RHEA-COMP:9622"/>
        <dbReference type="ChEBI" id="CHEBI:30616"/>
        <dbReference type="ChEBI" id="CHEBI:33019"/>
        <dbReference type="ChEBI" id="CHEBI:57427"/>
        <dbReference type="ChEBI" id="CHEBI:78442"/>
        <dbReference type="ChEBI" id="CHEBI:78494"/>
        <dbReference type="ChEBI" id="CHEBI:456215"/>
        <dbReference type="EC" id="6.1.1.4"/>
    </reaction>
</comment>
<keyword evidence="8 11" id="KW-0030">Aminoacyl-tRNA synthetase</keyword>
<dbReference type="GO" id="GO:0005759">
    <property type="term" value="C:mitochondrial matrix"/>
    <property type="evidence" value="ECO:0007669"/>
    <property type="project" value="UniProtKB-SubCell"/>
</dbReference>
<evidence type="ECO:0000259" key="15">
    <source>
        <dbReference type="Pfam" id="PF13603"/>
    </source>
</evidence>
<dbReference type="NCBIfam" id="TIGR00396">
    <property type="entry name" value="leuS_bact"/>
    <property type="match status" value="1"/>
</dbReference>
<dbReference type="Proteomes" id="UP001175001">
    <property type="component" value="Unassembled WGS sequence"/>
</dbReference>
<dbReference type="Gene3D" id="3.40.50.620">
    <property type="entry name" value="HUPs"/>
    <property type="match status" value="2"/>
</dbReference>
<dbReference type="SUPFAM" id="SSF47323">
    <property type="entry name" value="Anticodon-binding domain of a subclass of class I aminoacyl-tRNA synthetases"/>
    <property type="match status" value="1"/>
</dbReference>
<proteinExistence type="inferred from homology"/>
<keyword evidence="7 11" id="KW-0648">Protein biosynthesis</keyword>
<evidence type="ECO:0000256" key="10">
    <source>
        <dbReference type="ARBA" id="ARBA00047469"/>
    </source>
</evidence>
<protein>
    <recommendedName>
        <fullName evidence="3">leucine--tRNA ligase</fullName>
        <ecNumber evidence="3">6.1.1.4</ecNumber>
    </recommendedName>
    <alternativeName>
        <fullName evidence="9">Leucyl-tRNA synthetase</fullName>
    </alternativeName>
</protein>
<dbReference type="InterPro" id="IPR014729">
    <property type="entry name" value="Rossmann-like_a/b/a_fold"/>
</dbReference>